<dbReference type="AlphaFoldDB" id="X0ZR32"/>
<evidence type="ECO:0000313" key="1">
    <source>
        <dbReference type="EMBL" id="GAG72185.1"/>
    </source>
</evidence>
<dbReference type="EMBL" id="BART01003114">
    <property type="protein sequence ID" value="GAG72185.1"/>
    <property type="molecule type" value="Genomic_DNA"/>
</dbReference>
<comment type="caution">
    <text evidence="1">The sequence shown here is derived from an EMBL/GenBank/DDBJ whole genome shotgun (WGS) entry which is preliminary data.</text>
</comment>
<accession>X0ZR32</accession>
<sequence>VAAHEIDVNDFFVMEKKMAEKLLVKLSKKYGVEPPELIINEECHEPMIGLYTNKRIMMCKTGINLHVLAHEFWHHVQKENGMHLDEVEAETFAVEFFKPTSHIDLYAFHSSFHNDKKMAIRNTDPDIKDIGVIYGGQLLGYSTDYALQYLDILRPGGWMGQPVSFWGDLLGSVGGVLGALYLDSPYNLLSALVGGYLATDLVNHILRLAPVAVVAVTPQVYVTPTTYATPAVRAPTLTNRGTYVVT</sequence>
<reference evidence="1" key="1">
    <citation type="journal article" date="2014" name="Front. Microbiol.">
        <title>High frequency of phylogenetically diverse reductive dehalogenase-homologous genes in deep subseafloor sedimentary metagenomes.</title>
        <authorList>
            <person name="Kawai M."/>
            <person name="Futagami T."/>
            <person name="Toyoda A."/>
            <person name="Takaki Y."/>
            <person name="Nishi S."/>
            <person name="Hori S."/>
            <person name="Arai W."/>
            <person name="Tsubouchi T."/>
            <person name="Morono Y."/>
            <person name="Uchiyama I."/>
            <person name="Ito T."/>
            <person name="Fujiyama A."/>
            <person name="Inagaki F."/>
            <person name="Takami H."/>
        </authorList>
    </citation>
    <scope>NUCLEOTIDE SEQUENCE</scope>
    <source>
        <strain evidence="1">Expedition CK06-06</strain>
    </source>
</reference>
<organism evidence="1">
    <name type="scientific">marine sediment metagenome</name>
    <dbReference type="NCBI Taxonomy" id="412755"/>
    <lineage>
        <taxon>unclassified sequences</taxon>
        <taxon>metagenomes</taxon>
        <taxon>ecological metagenomes</taxon>
    </lineage>
</organism>
<name>X0ZR32_9ZZZZ</name>
<proteinExistence type="predicted"/>
<feature type="non-terminal residue" evidence="1">
    <location>
        <position position="1"/>
    </location>
</feature>
<gene>
    <name evidence="1" type="ORF">S01H4_08861</name>
</gene>
<protein>
    <submittedName>
        <fullName evidence="1">Uncharacterized protein</fullName>
    </submittedName>
</protein>